<protein>
    <submittedName>
        <fullName evidence="2">CGNR zinc finger domain-containing protein</fullName>
    </submittedName>
</protein>
<dbReference type="PANTHER" id="PTHR35525:SF3">
    <property type="entry name" value="BLL6575 PROTEIN"/>
    <property type="match status" value="1"/>
</dbReference>
<organism evidence="2 3">
    <name type="scientific">Nonomuraea typhae</name>
    <dbReference type="NCBI Taxonomy" id="2603600"/>
    <lineage>
        <taxon>Bacteria</taxon>
        <taxon>Bacillati</taxon>
        <taxon>Actinomycetota</taxon>
        <taxon>Actinomycetes</taxon>
        <taxon>Streptosporangiales</taxon>
        <taxon>Streptosporangiaceae</taxon>
        <taxon>Nonomuraea</taxon>
    </lineage>
</organism>
<dbReference type="SUPFAM" id="SSF160904">
    <property type="entry name" value="Jann2411-like"/>
    <property type="match status" value="1"/>
</dbReference>
<evidence type="ECO:0000259" key="1">
    <source>
        <dbReference type="Pfam" id="PF11706"/>
    </source>
</evidence>
<dbReference type="Gene3D" id="1.10.3300.10">
    <property type="entry name" value="Jann2411-like domain"/>
    <property type="match status" value="1"/>
</dbReference>
<evidence type="ECO:0000313" key="2">
    <source>
        <dbReference type="EMBL" id="MFI6502853.1"/>
    </source>
</evidence>
<dbReference type="EMBL" id="JBITGY010000010">
    <property type="protein sequence ID" value="MFI6502853.1"/>
    <property type="molecule type" value="Genomic_DNA"/>
</dbReference>
<keyword evidence="3" id="KW-1185">Reference proteome</keyword>
<sequence>MPDPEFPILGTEPLVVELANTLYGDEDFFRHAEWIDAWFALLVPGHGRMGHHAGRVRALRDGVRSLLSAAAGGGAPAPDAVELINAFAAAAPAYLRLSWPAGQAPAARWIDTTGGGTAALGRLATCCVELLAGPDAANLRRCEGPGCSLLFVKNHPRRRWCHPSCGHRDRQARYYRRHLTTGGT</sequence>
<proteinExistence type="predicted"/>
<accession>A0ABW7Z3U7</accession>
<reference evidence="2 3" key="1">
    <citation type="submission" date="2024-10" db="EMBL/GenBank/DDBJ databases">
        <title>The Natural Products Discovery Center: Release of the First 8490 Sequenced Strains for Exploring Actinobacteria Biosynthetic Diversity.</title>
        <authorList>
            <person name="Kalkreuter E."/>
            <person name="Kautsar S.A."/>
            <person name="Yang D."/>
            <person name="Bader C.D."/>
            <person name="Teijaro C.N."/>
            <person name="Fluegel L."/>
            <person name="Davis C.M."/>
            <person name="Simpson J.R."/>
            <person name="Lauterbach L."/>
            <person name="Steele A.D."/>
            <person name="Gui C."/>
            <person name="Meng S."/>
            <person name="Li G."/>
            <person name="Viehrig K."/>
            <person name="Ye F."/>
            <person name="Su P."/>
            <person name="Kiefer A.F."/>
            <person name="Nichols A."/>
            <person name="Cepeda A.J."/>
            <person name="Yan W."/>
            <person name="Fan B."/>
            <person name="Jiang Y."/>
            <person name="Adhikari A."/>
            <person name="Zheng C.-J."/>
            <person name="Schuster L."/>
            <person name="Cowan T.M."/>
            <person name="Smanski M.J."/>
            <person name="Chevrette M.G."/>
            <person name="De Carvalho L.P.S."/>
            <person name="Shen B."/>
        </authorList>
    </citation>
    <scope>NUCLEOTIDE SEQUENCE [LARGE SCALE GENOMIC DNA]</scope>
    <source>
        <strain evidence="2 3">NPDC050545</strain>
    </source>
</reference>
<dbReference type="Pfam" id="PF11706">
    <property type="entry name" value="zf-CGNR"/>
    <property type="match status" value="1"/>
</dbReference>
<dbReference type="RefSeq" id="WP_397088425.1">
    <property type="nucleotide sequence ID" value="NZ_JBITGY010000010.1"/>
</dbReference>
<dbReference type="InterPro" id="IPR023286">
    <property type="entry name" value="ABATE_dom_sf"/>
</dbReference>
<gene>
    <name evidence="2" type="ORF">ACIBG2_36125</name>
</gene>
<dbReference type="Pfam" id="PF07336">
    <property type="entry name" value="ABATE"/>
    <property type="match status" value="1"/>
</dbReference>
<comment type="caution">
    <text evidence="2">The sequence shown here is derived from an EMBL/GenBank/DDBJ whole genome shotgun (WGS) entry which is preliminary data.</text>
</comment>
<name>A0ABW7Z3U7_9ACTN</name>
<dbReference type="InterPro" id="IPR021005">
    <property type="entry name" value="Znf_CGNR"/>
</dbReference>
<feature type="domain" description="Zinc finger CGNR" evidence="1">
    <location>
        <begin position="139"/>
        <end position="178"/>
    </location>
</feature>
<dbReference type="InterPro" id="IPR010852">
    <property type="entry name" value="ABATE"/>
</dbReference>
<dbReference type="Proteomes" id="UP001612741">
    <property type="component" value="Unassembled WGS sequence"/>
</dbReference>
<evidence type="ECO:0000313" key="3">
    <source>
        <dbReference type="Proteomes" id="UP001612741"/>
    </source>
</evidence>
<dbReference type="PANTHER" id="PTHR35525">
    <property type="entry name" value="BLL6575 PROTEIN"/>
    <property type="match status" value="1"/>
</dbReference>